<evidence type="ECO:0000256" key="2">
    <source>
        <dbReference type="SAM" id="MobiDB-lite"/>
    </source>
</evidence>
<feature type="compositionally biased region" description="Basic residues" evidence="2">
    <location>
        <begin position="205"/>
        <end position="220"/>
    </location>
</feature>
<accession>A0AAE0RN69</accession>
<keyword evidence="4" id="KW-1185">Reference proteome</keyword>
<feature type="coiled-coil region" evidence="1">
    <location>
        <begin position="133"/>
        <end position="164"/>
    </location>
</feature>
<feature type="compositionally biased region" description="Basic and acidic residues" evidence="2">
    <location>
        <begin position="279"/>
        <end position="349"/>
    </location>
</feature>
<protein>
    <submittedName>
        <fullName evidence="3">Uncharacterized protein</fullName>
    </submittedName>
</protein>
<evidence type="ECO:0000313" key="3">
    <source>
        <dbReference type="EMBL" id="KAK3576626.1"/>
    </source>
</evidence>
<reference evidence="3" key="3">
    <citation type="submission" date="2023-05" db="EMBL/GenBank/DDBJ databases">
        <authorList>
            <person name="Smith C.H."/>
        </authorList>
    </citation>
    <scope>NUCLEOTIDE SEQUENCE</scope>
    <source>
        <strain evidence="3">CHS0354</strain>
        <tissue evidence="3">Mantle</tissue>
    </source>
</reference>
<proteinExistence type="predicted"/>
<feature type="region of interest" description="Disordered" evidence="2">
    <location>
        <begin position="97"/>
        <end position="133"/>
    </location>
</feature>
<organism evidence="3 4">
    <name type="scientific">Potamilus streckersoni</name>
    <dbReference type="NCBI Taxonomy" id="2493646"/>
    <lineage>
        <taxon>Eukaryota</taxon>
        <taxon>Metazoa</taxon>
        <taxon>Spiralia</taxon>
        <taxon>Lophotrochozoa</taxon>
        <taxon>Mollusca</taxon>
        <taxon>Bivalvia</taxon>
        <taxon>Autobranchia</taxon>
        <taxon>Heteroconchia</taxon>
        <taxon>Palaeoheterodonta</taxon>
        <taxon>Unionida</taxon>
        <taxon>Unionoidea</taxon>
        <taxon>Unionidae</taxon>
        <taxon>Ambleminae</taxon>
        <taxon>Lampsilini</taxon>
        <taxon>Potamilus</taxon>
    </lineage>
</organism>
<feature type="compositionally biased region" description="Basic and acidic residues" evidence="2">
    <location>
        <begin position="105"/>
        <end position="118"/>
    </location>
</feature>
<sequence length="435" mass="52136">MDDIEALSLLKQENENITPLSKLPENSEDRIEMITFQDNCRSIIRQAVETITAISKYTNQINSELKQLQMSLNNSTKTFQKRIKDILSRITIRREQSDLRPTSSGREHLGILSARERTSVQNEPNTSKEAKNIDAREMMLVQLLENIEEEKQNLRKSIVLTQIIINDIDKNIGATKKDVENLNGSINGWMSAEKNKKTEEQSKRQERRSKSAYRGQRRNKQYVIRIGIQEKQEKKEEKDRKEKEYEEAKIKEEERRLKEEEERKKREEEERNKKWRKRGKEDEDRKRKDEEEKRLKEEAERRQREDEEERHRKEEEERKRHEKEKQKREEEERRRKQEKERKRIEEENRKRDPANWKLIEYKQLNEQTNAFNQGVCCKVAAMDNILAEKDLECLASDEWREENNGSLINVDEKLASSIIRINSRSGEKTFPVNTV</sequence>
<reference evidence="3" key="2">
    <citation type="journal article" date="2021" name="Genome Biol. Evol.">
        <title>Developing a high-quality reference genome for a parasitic bivalve with doubly uniparental inheritance (Bivalvia: Unionida).</title>
        <authorList>
            <person name="Smith C.H."/>
        </authorList>
    </citation>
    <scope>NUCLEOTIDE SEQUENCE</scope>
    <source>
        <strain evidence="3">CHS0354</strain>
        <tissue evidence="3">Mantle</tissue>
    </source>
</reference>
<evidence type="ECO:0000256" key="1">
    <source>
        <dbReference type="SAM" id="Coils"/>
    </source>
</evidence>
<evidence type="ECO:0000313" key="4">
    <source>
        <dbReference type="Proteomes" id="UP001195483"/>
    </source>
</evidence>
<name>A0AAE0RN69_9BIVA</name>
<comment type="caution">
    <text evidence="3">The sequence shown here is derived from an EMBL/GenBank/DDBJ whole genome shotgun (WGS) entry which is preliminary data.</text>
</comment>
<dbReference type="Proteomes" id="UP001195483">
    <property type="component" value="Unassembled WGS sequence"/>
</dbReference>
<keyword evidence="1" id="KW-0175">Coiled coil</keyword>
<dbReference type="EMBL" id="JAEAOA010001402">
    <property type="protein sequence ID" value="KAK3576626.1"/>
    <property type="molecule type" value="Genomic_DNA"/>
</dbReference>
<reference evidence="3" key="1">
    <citation type="journal article" date="2021" name="Genome Biol. Evol.">
        <title>A High-Quality Reference Genome for a Parasitic Bivalve with Doubly Uniparental Inheritance (Bivalvia: Unionida).</title>
        <authorList>
            <person name="Smith C.H."/>
        </authorList>
    </citation>
    <scope>NUCLEOTIDE SEQUENCE</scope>
    <source>
        <strain evidence="3">CHS0354</strain>
    </source>
</reference>
<feature type="region of interest" description="Disordered" evidence="2">
    <location>
        <begin position="190"/>
        <end position="227"/>
    </location>
</feature>
<dbReference type="AlphaFoldDB" id="A0AAE0RN69"/>
<feature type="region of interest" description="Disordered" evidence="2">
    <location>
        <begin position="271"/>
        <end position="349"/>
    </location>
</feature>
<gene>
    <name evidence="3" type="ORF">CHS0354_023144</name>
</gene>
<feature type="compositionally biased region" description="Basic and acidic residues" evidence="2">
    <location>
        <begin position="193"/>
        <end position="204"/>
    </location>
</feature>